<proteinExistence type="inferred from homology"/>
<dbReference type="RefSeq" id="WP_131902657.1">
    <property type="nucleotide sequence ID" value="NZ_SMKU01000384.1"/>
</dbReference>
<evidence type="ECO:0000256" key="3">
    <source>
        <dbReference type="ARBA" id="ARBA00022679"/>
    </source>
</evidence>
<dbReference type="Pfam" id="PF00535">
    <property type="entry name" value="Glycos_transf_2"/>
    <property type="match status" value="1"/>
</dbReference>
<feature type="region of interest" description="Disordered" evidence="4">
    <location>
        <begin position="278"/>
        <end position="315"/>
    </location>
</feature>
<sequence length="315" mass="34978">MPPEPFSLLMTVYDGDREEYVRDAFRSAVCDQTLRPDQVVLVQDGPVGPALAACLDGLVASSPVEVTLVRLERNGGLGPALDAGLQAARHDIVARMDADDVAMPHRFQAQVPLVRAGADLVGAGLLEFGADTTDIVGRRTPPSDPADIARYSRLHDPFNHPTVVYRRSAVIAAGGYGDLPLMEDYWLFVRMIAGGARMVNVAEPLVYYRVGDGAYERRGGRALLRSELRLQREMRREGFITGPQYWRNVVVRGGYRFVPTAIRRPFYRRIVAPYGARRNRSRSGTVPADDPDPTAEKDPYVPRHARPEPYIPRDL</sequence>
<dbReference type="OrthoDB" id="7665907at2"/>
<dbReference type="EMBL" id="SMKU01000384">
    <property type="protein sequence ID" value="TDD66483.1"/>
    <property type="molecule type" value="Genomic_DNA"/>
</dbReference>
<organism evidence="6 7">
    <name type="scientific">Actinomadura rubrisoli</name>
    <dbReference type="NCBI Taxonomy" id="2530368"/>
    <lineage>
        <taxon>Bacteria</taxon>
        <taxon>Bacillati</taxon>
        <taxon>Actinomycetota</taxon>
        <taxon>Actinomycetes</taxon>
        <taxon>Streptosporangiales</taxon>
        <taxon>Thermomonosporaceae</taxon>
        <taxon>Actinomadura</taxon>
    </lineage>
</organism>
<gene>
    <name evidence="6" type="ORF">E1298_40335</name>
</gene>
<evidence type="ECO:0000313" key="7">
    <source>
        <dbReference type="Proteomes" id="UP000294513"/>
    </source>
</evidence>
<evidence type="ECO:0000259" key="5">
    <source>
        <dbReference type="Pfam" id="PF00535"/>
    </source>
</evidence>
<feature type="compositionally biased region" description="Basic and acidic residues" evidence="4">
    <location>
        <begin position="294"/>
        <end position="315"/>
    </location>
</feature>
<evidence type="ECO:0000313" key="6">
    <source>
        <dbReference type="EMBL" id="TDD66483.1"/>
    </source>
</evidence>
<dbReference type="SUPFAM" id="SSF53448">
    <property type="entry name" value="Nucleotide-diphospho-sugar transferases"/>
    <property type="match status" value="1"/>
</dbReference>
<name>A0A4R5A3N7_9ACTN</name>
<dbReference type="GO" id="GO:0016757">
    <property type="term" value="F:glycosyltransferase activity"/>
    <property type="evidence" value="ECO:0007669"/>
    <property type="project" value="UniProtKB-KW"/>
</dbReference>
<accession>A0A4R5A3N7</accession>
<dbReference type="Proteomes" id="UP000294513">
    <property type="component" value="Unassembled WGS sequence"/>
</dbReference>
<keyword evidence="3 6" id="KW-0808">Transferase</keyword>
<keyword evidence="2" id="KW-0328">Glycosyltransferase</keyword>
<dbReference type="AlphaFoldDB" id="A0A4R5A3N7"/>
<comment type="caution">
    <text evidence="6">The sequence shown here is derived from an EMBL/GenBank/DDBJ whole genome shotgun (WGS) entry which is preliminary data.</text>
</comment>
<comment type="similarity">
    <text evidence="1">Belongs to the glycosyltransferase 2 family.</text>
</comment>
<dbReference type="Gene3D" id="3.90.550.10">
    <property type="entry name" value="Spore Coat Polysaccharide Biosynthesis Protein SpsA, Chain A"/>
    <property type="match status" value="1"/>
</dbReference>
<evidence type="ECO:0000256" key="1">
    <source>
        <dbReference type="ARBA" id="ARBA00006739"/>
    </source>
</evidence>
<dbReference type="InterPro" id="IPR029044">
    <property type="entry name" value="Nucleotide-diphossugar_trans"/>
</dbReference>
<dbReference type="InterPro" id="IPR001173">
    <property type="entry name" value="Glyco_trans_2-like"/>
</dbReference>
<dbReference type="InterPro" id="IPR050834">
    <property type="entry name" value="Glycosyltransf_2"/>
</dbReference>
<protein>
    <submittedName>
        <fullName evidence="6">Glycosyltransferase</fullName>
    </submittedName>
</protein>
<keyword evidence="7" id="KW-1185">Reference proteome</keyword>
<dbReference type="PANTHER" id="PTHR43685:SF5">
    <property type="entry name" value="GLYCOSYLTRANSFERASE EPSE-RELATED"/>
    <property type="match status" value="1"/>
</dbReference>
<reference evidence="6 7" key="1">
    <citation type="submission" date="2019-03" db="EMBL/GenBank/DDBJ databases">
        <title>Draft genome sequences of novel Actinobacteria.</title>
        <authorList>
            <person name="Sahin N."/>
            <person name="Ay H."/>
            <person name="Saygin H."/>
        </authorList>
    </citation>
    <scope>NUCLEOTIDE SEQUENCE [LARGE SCALE GENOMIC DNA]</scope>
    <source>
        <strain evidence="6 7">H3C3</strain>
    </source>
</reference>
<evidence type="ECO:0000256" key="4">
    <source>
        <dbReference type="SAM" id="MobiDB-lite"/>
    </source>
</evidence>
<evidence type="ECO:0000256" key="2">
    <source>
        <dbReference type="ARBA" id="ARBA00022676"/>
    </source>
</evidence>
<feature type="domain" description="Glycosyltransferase 2-like" evidence="5">
    <location>
        <begin position="7"/>
        <end position="164"/>
    </location>
</feature>
<dbReference type="PANTHER" id="PTHR43685">
    <property type="entry name" value="GLYCOSYLTRANSFERASE"/>
    <property type="match status" value="1"/>
</dbReference>